<dbReference type="EMBL" id="SJOL01004755">
    <property type="protein sequence ID" value="TGZ71288.1"/>
    <property type="molecule type" value="Genomic_DNA"/>
</dbReference>
<feature type="region of interest" description="Disordered" evidence="1">
    <location>
        <begin position="559"/>
        <end position="607"/>
    </location>
</feature>
<feature type="compositionally biased region" description="Polar residues" evidence="1">
    <location>
        <begin position="398"/>
        <end position="407"/>
    </location>
</feature>
<gene>
    <name evidence="3" type="ORF">CRM22_002737</name>
</gene>
<dbReference type="PANTHER" id="PTHR21254:SF1">
    <property type="entry name" value="C2 DOMAIN-CONTAINING PROTEIN 3"/>
    <property type="match status" value="1"/>
</dbReference>
<evidence type="ECO:0000313" key="4">
    <source>
        <dbReference type="Proteomes" id="UP000308267"/>
    </source>
</evidence>
<proteinExistence type="predicted"/>
<dbReference type="GO" id="GO:0060271">
    <property type="term" value="P:cilium assembly"/>
    <property type="evidence" value="ECO:0007669"/>
    <property type="project" value="TreeGrafter"/>
</dbReference>
<dbReference type="PANTHER" id="PTHR21254">
    <property type="entry name" value="C2 DOMAIN-CONTAINING PROTEIN 3"/>
    <property type="match status" value="1"/>
</dbReference>
<dbReference type="OrthoDB" id="79771at2759"/>
<evidence type="ECO:0000256" key="1">
    <source>
        <dbReference type="SAM" id="MobiDB-lite"/>
    </source>
</evidence>
<dbReference type="GO" id="GO:0061511">
    <property type="term" value="P:centriole elongation"/>
    <property type="evidence" value="ECO:0007669"/>
    <property type="project" value="TreeGrafter"/>
</dbReference>
<feature type="compositionally biased region" description="Basic and acidic residues" evidence="1">
    <location>
        <begin position="579"/>
        <end position="599"/>
    </location>
</feature>
<keyword evidence="4" id="KW-1185">Reference proteome</keyword>
<sequence length="2645" mass="293712">MSTLDRQWDVGVRTKWNSPHGGALVSTTGAPAEAWRAKHKLLLTASLNVGTGALQRMKCRVPNPIARSPSGSSCPVQVHTSLPPGIRAPVTAYLILKISSFRCLPRHVSTDRRSNSRNLPDELSVYVRWWGEPATSPCAVFTPRLPHKAGHKQLTSTTARYKITVPQERFKAYLKDMNVLYMNVVDSACARFIGRARLDHIERLSMENPVHTVLTVTDEVGEKLGELTVSISIEDVVDVSTRQPNACVSGDVRSIPAESSQLLQRRLDELADGESAHCLPDPTQSRPQDEPPDKQPPASCILKEHAVDEDLFDDGSNPDISSIPQPDSSPLVRQSLTDDDRQTLKLNALSHHFNRNLISKPIKSRQPPESEPVLQCTGSRHMSNGMLRSSDMIIPQFSGMSSANRFPSNPELHLGSLSLRDQNPPRDGPLANTRRLLSLIHSQPVDSNVASVNQLLFPFHHDNLIEEACNIEDSPIQHFSQNEDLVEELFFPSNDLKTSSKFFTAHDCLQSRPSRENAVPASTDARNDIRVSRPSATDQTAFCGVNLLVRNLQLTQPSTERNRLLHPRVVSLNYPSKSSHTEASPRDRSNRQSRCEPSRSRSKSPVVQQSLNLGAMSTVDLEASIPIRGAKLLQRTHITSSVRLHRATKPLFYGLTGRDQKNMVAFAPKKSQPELLIFLEIPRTINSNSEEVRFRVFTAPDMSPGSVLEDFTPMLICQNDLALDNIQNALFSVMNRNSKEIICMSLNLFSPGTGPSKESGTSPNSSVWGRLDLELEPVLPTTGVVNEGETKEPTQPSDTHLEKLDKHSAPLALKRPSESTINMNLPSGNTNPFQPIHLETFLSISRGRGLYIANDNSCSGTPKPGIQHSYLTLRLPWCQDRSAAVKTSNKVGCFSSAPCSFEDQAPVYNFHLRTSCTLNETLLNHLSKSFAVIEVWIKLESDPVDRLAGLIKIRTTKIVTLFSYADSKSGSVLPKKESVLQSLLSFQNPTILVDSWLPITDPYSGSQRGELHVRLAVGTTQQIDRLLGKNADTMLPQDTVKRPDSTGVQMMSVGTGHTDVVYVEHSLTVTIEVLREFDPHIALGENFEFAGSVPWGDCDCFVQYHFPSGGQSRTVSTYRTPVQLLVAPGCETLVGDVPVRHHLVSCNFSAGSNKRKASHWSQTHQVTLRCKQQPGAELNKSVPHAQPNAFLNWLHGNLSHNSTGEGLTLELWLRVYSPNLLDRLVARGNVSSEVLANLIGHDPETVANNERQTRCWVQLFNTHSAQPNGRLGIFLMYSSHLVDYPPLDFVDDTEQNTTVCARQEQLPTNPLRLIPNIAQPGVQFRFQLHRLAGLKTAFRNAGPFAFCGHVRLHCMLIYPRSSSSGTCNLPGKCVVLGTASSRQIRESFCEDDINTALEMVLPVSWRLLAVGVKTELMHELSLIELLLNGTCSQQQQFTYWTSSRWCVLLQVDVWQSDASSPGQTDAASSDYRMGWNLSDFGDKYRSVWPGPGHKLVSSTRIPLAGLILTKRAKMSAQWYPQCSFASNPGNRSSSYGGGYFVGGVQVSAELPGGTETKLQLLEYLNQSEPADTQQNCCFQDWSQSFSLNQETSTNLKHQLKLRDRWHDGFDERGCHYEQFILNLDAIRLPSEFLLLQDSSQPDTEQIRSWVSTPERRRPFAFIRFSFYRNGVQTSRLVPLPVSCQERASIVLQLNETKDYTFPVSEDLYDYLMETDLELQVWVIWTNSDRDGESITMEQLNIESSKQDSFVAKPFDPPSPRHVGSAHIPLSKLLHHSIPASLTEPDSDGCNPTAIVGDPSGLAWFCNGRINEQPLPVFPLYRTGVEDLHESWVAVRLEMRGARTQFCANIPTCQPTPLLNSVGALGWNLGNFMKRRTLPNLLQSDVEDTNKPDDSYTETTFPAEVTVERAFHLKPKALMERTVKQAPDMEHVPTSGIVFVTFPVDGDQPGNFTSHNGLWNRLCHSQTCSPSRLIAATARVPFDSCVSWNYRRFVVLPTWLLKVQTRRKLVFHVWFQKENRDGTNTVSTANDWTTAPSNVPELIGIASVDLTCLSGLIPTTTPRGLYHESGSNNRLDTVYGWYHVMDDTGTERGQILLGVKPLLPNLESGHNCPDTQHTESLNLLKEQIQNNLDTPLLESTTVHLPLLSNMRNTLSQWPLDNPLCSPSSGLQLAAESNATLQNTPIAKNESTQLDLFEQLHKQLNELDAINAKFKQRLARGDPDGLSVQSTKQRNSSTPQTKSDVDSTSAETSGRNTVEPKWEKGCGASTSHELLPHEQALSLPHDLNYLAHTMPWGTLQQSNSVAVDFLSHGVRSLKANSSEITKVTISTKDVPCETNPNSNSNLNLDVSCSSDSHENLSVVPTNRTGGEEHHFEDIQEVEVSPENPGNQIPVDSNHNSIEVERVALNDSFVASIHSVENEVSDQESVDVSPLPAWDTTEESTTRRSPQPEIDDLKDAEVVIQCQNVNGIKECGDAEHSWPPSNSSSREVIPSENLMPHTNEYSDKVPVTRQRSCSRMNENPEDCSPAPKLSSNADNAHQLISSTSSLLPTFFPPSSVISQVVSGIPAHMDVHQNVQSSRMIRLSELRSVLRDDLGVQKSRDEQFESIRRRIDSRISDAVRMINDAIGCRTITKGVVSGPDNEQSS</sequence>
<dbReference type="STRING" id="147828.A0A4S2MAP9"/>
<dbReference type="GO" id="GO:0005814">
    <property type="term" value="C:centriole"/>
    <property type="evidence" value="ECO:0007669"/>
    <property type="project" value="TreeGrafter"/>
</dbReference>
<protein>
    <recommendedName>
        <fullName evidence="2">C2CD3 N-terminal C2 domain-containing protein</fullName>
    </recommendedName>
</protein>
<feature type="region of interest" description="Disordered" evidence="1">
    <location>
        <begin position="784"/>
        <end position="817"/>
    </location>
</feature>
<evidence type="ECO:0000259" key="2">
    <source>
        <dbReference type="Pfam" id="PF25339"/>
    </source>
</evidence>
<dbReference type="Proteomes" id="UP000308267">
    <property type="component" value="Unassembled WGS sequence"/>
</dbReference>
<feature type="region of interest" description="Disordered" evidence="1">
    <location>
        <begin position="310"/>
        <end position="333"/>
    </location>
</feature>
<feature type="region of interest" description="Disordered" evidence="1">
    <location>
        <begin position="274"/>
        <end position="298"/>
    </location>
</feature>
<feature type="domain" description="C2CD3 N-terminal C2" evidence="2">
    <location>
        <begin position="79"/>
        <end position="235"/>
    </location>
</feature>
<dbReference type="InterPro" id="IPR057537">
    <property type="entry name" value="C2_C2CD3_N"/>
</dbReference>
<feature type="compositionally biased region" description="Polar residues" evidence="1">
    <location>
        <begin position="2225"/>
        <end position="2254"/>
    </location>
</feature>
<feature type="region of interest" description="Disordered" evidence="1">
    <location>
        <begin position="398"/>
        <end position="431"/>
    </location>
</feature>
<organism evidence="3 4">
    <name type="scientific">Opisthorchis felineus</name>
    <dbReference type="NCBI Taxonomy" id="147828"/>
    <lineage>
        <taxon>Eukaryota</taxon>
        <taxon>Metazoa</taxon>
        <taxon>Spiralia</taxon>
        <taxon>Lophotrochozoa</taxon>
        <taxon>Platyhelminthes</taxon>
        <taxon>Trematoda</taxon>
        <taxon>Digenea</taxon>
        <taxon>Opisthorchiida</taxon>
        <taxon>Opisthorchiata</taxon>
        <taxon>Opisthorchiidae</taxon>
        <taxon>Opisthorchis</taxon>
    </lineage>
</organism>
<dbReference type="GO" id="GO:0034451">
    <property type="term" value="C:centriolar satellite"/>
    <property type="evidence" value="ECO:0007669"/>
    <property type="project" value="TreeGrafter"/>
</dbReference>
<comment type="caution">
    <text evidence="3">The sequence shown here is derived from an EMBL/GenBank/DDBJ whole genome shotgun (WGS) entry which is preliminary data.</text>
</comment>
<evidence type="ECO:0000313" key="3">
    <source>
        <dbReference type="EMBL" id="TGZ71288.1"/>
    </source>
</evidence>
<reference evidence="3 4" key="1">
    <citation type="journal article" date="2019" name="BMC Genomics">
        <title>New insights from Opisthorchis felineus genome: update on genomics of the epidemiologically important liver flukes.</title>
        <authorList>
            <person name="Ershov N.I."/>
            <person name="Mordvinov V.A."/>
            <person name="Prokhortchouk E.B."/>
            <person name="Pakharukova M.Y."/>
            <person name="Gunbin K.V."/>
            <person name="Ustyantsev K."/>
            <person name="Genaev M.A."/>
            <person name="Blinov A.G."/>
            <person name="Mazur A."/>
            <person name="Boulygina E."/>
            <person name="Tsygankova S."/>
            <person name="Khrameeva E."/>
            <person name="Chekanov N."/>
            <person name="Fan G."/>
            <person name="Xiao A."/>
            <person name="Zhang H."/>
            <person name="Xu X."/>
            <person name="Yang H."/>
            <person name="Solovyev V."/>
            <person name="Lee S.M."/>
            <person name="Liu X."/>
            <person name="Afonnikov D.A."/>
            <person name="Skryabin K.G."/>
        </authorList>
    </citation>
    <scope>NUCLEOTIDE SEQUENCE [LARGE SCALE GENOMIC DNA]</scope>
    <source>
        <strain evidence="3">AK-0245</strain>
        <tissue evidence="3">Whole organism</tissue>
    </source>
</reference>
<feature type="region of interest" description="Disordered" evidence="1">
    <location>
        <begin position="2417"/>
        <end position="2449"/>
    </location>
</feature>
<dbReference type="Pfam" id="PF25339">
    <property type="entry name" value="C2_C2CD3_N"/>
    <property type="match status" value="1"/>
</dbReference>
<name>A0A4S2MAP9_OPIFE</name>
<feature type="region of interest" description="Disordered" evidence="1">
    <location>
        <begin position="2219"/>
        <end position="2267"/>
    </location>
</feature>
<accession>A0A4S2MAP9</accession>
<feature type="compositionally biased region" description="Basic and acidic residues" evidence="1">
    <location>
        <begin position="799"/>
        <end position="808"/>
    </location>
</feature>
<feature type="region of interest" description="Disordered" evidence="1">
    <location>
        <begin position="513"/>
        <end position="532"/>
    </location>
</feature>
<dbReference type="GO" id="GO:0071539">
    <property type="term" value="P:protein localization to centrosome"/>
    <property type="evidence" value="ECO:0007669"/>
    <property type="project" value="TreeGrafter"/>
</dbReference>
<feature type="compositionally biased region" description="Low complexity" evidence="1">
    <location>
        <begin position="318"/>
        <end position="330"/>
    </location>
</feature>